<dbReference type="AlphaFoldDB" id="A0A917NK77"/>
<dbReference type="RefSeq" id="WP_188966062.1">
    <property type="nucleotide sequence ID" value="NZ_BMKW01000002.1"/>
</dbReference>
<feature type="compositionally biased region" description="Basic and acidic residues" evidence="1">
    <location>
        <begin position="194"/>
        <end position="207"/>
    </location>
</feature>
<proteinExistence type="predicted"/>
<feature type="region of interest" description="Disordered" evidence="1">
    <location>
        <begin position="194"/>
        <end position="218"/>
    </location>
</feature>
<reference evidence="2" key="1">
    <citation type="journal article" date="2014" name="Int. J. Syst. Evol. Microbiol.">
        <title>Complete genome sequence of Corynebacterium casei LMG S-19264T (=DSM 44701T), isolated from a smear-ripened cheese.</title>
        <authorList>
            <consortium name="US DOE Joint Genome Institute (JGI-PGF)"/>
            <person name="Walter F."/>
            <person name="Albersmeier A."/>
            <person name="Kalinowski J."/>
            <person name="Ruckert C."/>
        </authorList>
    </citation>
    <scope>NUCLEOTIDE SEQUENCE</scope>
    <source>
        <strain evidence="2">CGMCC 1.3617</strain>
    </source>
</reference>
<accession>A0A917NK77</accession>
<sequence>MSAPIARILDSYPATFFRQSLEYADAGFGEAWALASRHAEEPERANMLGQLRHARCEAGFRKAARDNGLAVLAPHTEPAGGRYSLVEAGGIYLIRSNIQRHCGPPRATAFRQQWAEVNAWLSPLQPDLLREIRSPSTDRMCGMLVITAHPRRGEPTVPAFVGLGIPNADLTDWVRLIALTDLLALYHDADSAARKPSEAPVEVKDVAIPRLKKRPDAG</sequence>
<comment type="caution">
    <text evidence="2">The sequence shown here is derived from an EMBL/GenBank/DDBJ whole genome shotgun (WGS) entry which is preliminary data.</text>
</comment>
<organism evidence="2 3">
    <name type="scientific">Neoroseomonas lacus</name>
    <dbReference type="NCBI Taxonomy" id="287609"/>
    <lineage>
        <taxon>Bacteria</taxon>
        <taxon>Pseudomonadati</taxon>
        <taxon>Pseudomonadota</taxon>
        <taxon>Alphaproteobacteria</taxon>
        <taxon>Acetobacterales</taxon>
        <taxon>Acetobacteraceae</taxon>
        <taxon>Neoroseomonas</taxon>
    </lineage>
</organism>
<keyword evidence="3" id="KW-1185">Reference proteome</keyword>
<gene>
    <name evidence="2" type="ORF">GCM10011320_12840</name>
</gene>
<dbReference type="EMBL" id="BMKW01000002">
    <property type="protein sequence ID" value="GGJ07355.1"/>
    <property type="molecule type" value="Genomic_DNA"/>
</dbReference>
<evidence type="ECO:0000313" key="3">
    <source>
        <dbReference type="Proteomes" id="UP000661507"/>
    </source>
</evidence>
<evidence type="ECO:0000313" key="2">
    <source>
        <dbReference type="EMBL" id="GGJ07355.1"/>
    </source>
</evidence>
<dbReference type="Proteomes" id="UP000661507">
    <property type="component" value="Unassembled WGS sequence"/>
</dbReference>
<protein>
    <submittedName>
        <fullName evidence="2">Uncharacterized protein</fullName>
    </submittedName>
</protein>
<name>A0A917NK77_9PROT</name>
<reference evidence="2" key="2">
    <citation type="submission" date="2020-09" db="EMBL/GenBank/DDBJ databases">
        <authorList>
            <person name="Sun Q."/>
            <person name="Zhou Y."/>
        </authorList>
    </citation>
    <scope>NUCLEOTIDE SEQUENCE</scope>
    <source>
        <strain evidence="2">CGMCC 1.3617</strain>
    </source>
</reference>
<evidence type="ECO:0000256" key="1">
    <source>
        <dbReference type="SAM" id="MobiDB-lite"/>
    </source>
</evidence>